<dbReference type="InterPro" id="IPR016181">
    <property type="entry name" value="Acyl_CoA_acyltransferase"/>
</dbReference>
<accession>A0A923NPW1</accession>
<dbReference type="Proteomes" id="UP000602647">
    <property type="component" value="Unassembled WGS sequence"/>
</dbReference>
<comment type="caution">
    <text evidence="3">The sequence shown here is derived from an EMBL/GenBank/DDBJ whole genome shotgun (WGS) entry which is preliminary data.</text>
</comment>
<dbReference type="RefSeq" id="WP_187303994.1">
    <property type="nucleotide sequence ID" value="NZ_JACRYT010000021.1"/>
</dbReference>
<dbReference type="CDD" id="cd04301">
    <property type="entry name" value="NAT_SF"/>
    <property type="match status" value="1"/>
</dbReference>
<keyword evidence="4" id="KW-1185">Reference proteome</keyword>
<protein>
    <submittedName>
        <fullName evidence="3">GNAT family N-acetyltransferase</fullName>
    </submittedName>
</protein>
<dbReference type="PROSITE" id="PS51186">
    <property type="entry name" value="GNAT"/>
    <property type="match status" value="1"/>
</dbReference>
<evidence type="ECO:0000256" key="1">
    <source>
        <dbReference type="SAM" id="MobiDB-lite"/>
    </source>
</evidence>
<organism evidence="3 4">
    <name type="scientific">Zhenpiania hominis</name>
    <dbReference type="NCBI Taxonomy" id="2763644"/>
    <lineage>
        <taxon>Bacteria</taxon>
        <taxon>Bacillati</taxon>
        <taxon>Bacillota</taxon>
        <taxon>Clostridia</taxon>
        <taxon>Peptostreptococcales</taxon>
        <taxon>Anaerovoracaceae</taxon>
        <taxon>Zhenpiania</taxon>
    </lineage>
</organism>
<dbReference type="Pfam" id="PF13673">
    <property type="entry name" value="Acetyltransf_10"/>
    <property type="match status" value="1"/>
</dbReference>
<dbReference type="SUPFAM" id="SSF55729">
    <property type="entry name" value="Acyl-CoA N-acyltransferases (Nat)"/>
    <property type="match status" value="1"/>
</dbReference>
<evidence type="ECO:0000259" key="2">
    <source>
        <dbReference type="PROSITE" id="PS51186"/>
    </source>
</evidence>
<evidence type="ECO:0000313" key="3">
    <source>
        <dbReference type="EMBL" id="MBC6680899.1"/>
    </source>
</evidence>
<evidence type="ECO:0000313" key="4">
    <source>
        <dbReference type="Proteomes" id="UP000602647"/>
    </source>
</evidence>
<feature type="compositionally biased region" description="Basic residues" evidence="1">
    <location>
        <begin position="1"/>
        <end position="10"/>
    </location>
</feature>
<gene>
    <name evidence="3" type="ORF">H9L42_13820</name>
</gene>
<feature type="domain" description="N-acetyltransferase" evidence="2">
    <location>
        <begin position="36"/>
        <end position="110"/>
    </location>
</feature>
<name>A0A923NPW1_9FIRM</name>
<dbReference type="AlphaFoldDB" id="A0A923NPW1"/>
<dbReference type="InterPro" id="IPR000182">
    <property type="entry name" value="GNAT_dom"/>
</dbReference>
<proteinExistence type="predicted"/>
<dbReference type="Gene3D" id="3.40.630.30">
    <property type="match status" value="1"/>
</dbReference>
<sequence>MRPGPQKRLRFPAPERSNYELHKSGQRTDGSCTEDHINRVFVRPDCQGKGYGSGILAQLEQEIFKTYNAVYLESSLPAVGLYEKRGYQTVRHEGIEVENGAVLVYEIMRKEISEKVTRSE</sequence>
<dbReference type="EMBL" id="JACRYT010000021">
    <property type="protein sequence ID" value="MBC6680899.1"/>
    <property type="molecule type" value="Genomic_DNA"/>
</dbReference>
<feature type="region of interest" description="Disordered" evidence="1">
    <location>
        <begin position="1"/>
        <end position="31"/>
    </location>
</feature>
<dbReference type="GO" id="GO:0016747">
    <property type="term" value="F:acyltransferase activity, transferring groups other than amino-acyl groups"/>
    <property type="evidence" value="ECO:0007669"/>
    <property type="project" value="InterPro"/>
</dbReference>
<reference evidence="3" key="1">
    <citation type="submission" date="2020-08" db="EMBL/GenBank/DDBJ databases">
        <title>Genome public.</title>
        <authorList>
            <person name="Liu C."/>
            <person name="Sun Q."/>
        </authorList>
    </citation>
    <scope>NUCLEOTIDE SEQUENCE</scope>
    <source>
        <strain evidence="3">BX12</strain>
    </source>
</reference>